<feature type="region of interest" description="Disordered" evidence="7">
    <location>
        <begin position="242"/>
        <end position="285"/>
    </location>
</feature>
<evidence type="ECO:0000313" key="13">
    <source>
        <dbReference type="Proteomes" id="UP001165190"/>
    </source>
</evidence>
<dbReference type="GO" id="GO:0006355">
    <property type="term" value="P:regulation of DNA-templated transcription"/>
    <property type="evidence" value="ECO:0007669"/>
    <property type="project" value="UniProtKB-ARBA"/>
</dbReference>
<feature type="compositionally biased region" description="Polar residues" evidence="7">
    <location>
        <begin position="276"/>
        <end position="285"/>
    </location>
</feature>
<evidence type="ECO:0000256" key="4">
    <source>
        <dbReference type="ARBA" id="ARBA00023163"/>
    </source>
</evidence>
<feature type="domain" description="HTH myb-type" evidence="11">
    <location>
        <begin position="93"/>
        <end position="149"/>
    </location>
</feature>
<dbReference type="PROSITE" id="PS51294">
    <property type="entry name" value="HTH_MYB"/>
    <property type="match status" value="1"/>
</dbReference>
<dbReference type="CDD" id="cd00167">
    <property type="entry name" value="SANT"/>
    <property type="match status" value="1"/>
</dbReference>
<dbReference type="GO" id="GO:0009739">
    <property type="term" value="P:response to gibberellin"/>
    <property type="evidence" value="ECO:0007669"/>
    <property type="project" value="TreeGrafter"/>
</dbReference>
<evidence type="ECO:0000313" key="12">
    <source>
        <dbReference type="EMBL" id="GMI95371.1"/>
    </source>
</evidence>
<feature type="region of interest" description="Disordered" evidence="7">
    <location>
        <begin position="149"/>
        <end position="189"/>
    </location>
</feature>
<dbReference type="SMART" id="SM00717">
    <property type="entry name" value="SANT"/>
    <property type="match status" value="1"/>
</dbReference>
<dbReference type="GO" id="GO:0005634">
    <property type="term" value="C:nucleus"/>
    <property type="evidence" value="ECO:0007669"/>
    <property type="project" value="UniProtKB-SubCell"/>
</dbReference>
<evidence type="ECO:0000259" key="9">
    <source>
        <dbReference type="PROSITE" id="PS50158"/>
    </source>
</evidence>
<dbReference type="GO" id="GO:0003677">
    <property type="term" value="F:DNA binding"/>
    <property type="evidence" value="ECO:0007669"/>
    <property type="project" value="UniProtKB-KW"/>
</dbReference>
<dbReference type="OrthoDB" id="118550at2759"/>
<dbReference type="InterPro" id="IPR001878">
    <property type="entry name" value="Znf_CCHC"/>
</dbReference>
<dbReference type="Gene3D" id="1.10.10.60">
    <property type="entry name" value="Homeodomain-like"/>
    <property type="match status" value="1"/>
</dbReference>
<dbReference type="FunFam" id="1.10.10.60:FF:000009">
    <property type="entry name" value="transcription factor MYB1R1"/>
    <property type="match status" value="1"/>
</dbReference>
<feature type="domain" description="SANT" evidence="10">
    <location>
        <begin position="96"/>
        <end position="149"/>
    </location>
</feature>
<evidence type="ECO:0000256" key="1">
    <source>
        <dbReference type="ARBA" id="ARBA00004123"/>
    </source>
</evidence>
<dbReference type="SUPFAM" id="SSF46689">
    <property type="entry name" value="Homeodomain-like"/>
    <property type="match status" value="1"/>
</dbReference>
<keyword evidence="3" id="KW-0238">DNA-binding</keyword>
<keyword evidence="6" id="KW-0862">Zinc</keyword>
<dbReference type="NCBIfam" id="TIGR01557">
    <property type="entry name" value="myb_SHAQKYF"/>
    <property type="match status" value="1"/>
</dbReference>
<dbReference type="EMBL" id="BSYR01000027">
    <property type="protein sequence ID" value="GMI95371.1"/>
    <property type="molecule type" value="Genomic_DNA"/>
</dbReference>
<evidence type="ECO:0000256" key="2">
    <source>
        <dbReference type="ARBA" id="ARBA00023015"/>
    </source>
</evidence>
<dbReference type="PANTHER" id="PTHR44191">
    <property type="entry name" value="TRANSCRIPTION FACTOR KUA1"/>
    <property type="match status" value="1"/>
</dbReference>
<reference evidence="12" key="1">
    <citation type="submission" date="2023-05" db="EMBL/GenBank/DDBJ databases">
        <title>Genome and transcriptome analyses reveal genes involved in the formation of fine ridges on petal epidermal cells in Hibiscus trionum.</title>
        <authorList>
            <person name="Koshimizu S."/>
            <person name="Masuda S."/>
            <person name="Ishii T."/>
            <person name="Shirasu K."/>
            <person name="Hoshino A."/>
            <person name="Arita M."/>
        </authorList>
    </citation>
    <scope>NUCLEOTIDE SEQUENCE</scope>
    <source>
        <strain evidence="12">Hamamatsu line</strain>
    </source>
</reference>
<dbReference type="AlphaFoldDB" id="A0A9W7IHJ7"/>
<dbReference type="GO" id="GO:0009723">
    <property type="term" value="P:response to ethylene"/>
    <property type="evidence" value="ECO:0007669"/>
    <property type="project" value="TreeGrafter"/>
</dbReference>
<proteinExistence type="predicted"/>
<evidence type="ECO:0000259" key="10">
    <source>
        <dbReference type="PROSITE" id="PS51293"/>
    </source>
</evidence>
<dbReference type="InterPro" id="IPR006447">
    <property type="entry name" value="Myb_dom_plants"/>
</dbReference>
<keyword evidence="2" id="KW-0805">Transcription regulation</keyword>
<dbReference type="Pfam" id="PF00249">
    <property type="entry name" value="Myb_DNA-binding"/>
    <property type="match status" value="1"/>
</dbReference>
<dbReference type="PROSITE" id="PS50158">
    <property type="entry name" value="ZF_CCHC"/>
    <property type="match status" value="1"/>
</dbReference>
<dbReference type="PROSITE" id="PS51293">
    <property type="entry name" value="SANT"/>
    <property type="match status" value="1"/>
</dbReference>
<dbReference type="InterPro" id="IPR017884">
    <property type="entry name" value="SANT_dom"/>
</dbReference>
<gene>
    <name evidence="12" type="ORF">HRI_003206400</name>
</gene>
<feature type="domain" description="CCHC-type" evidence="9">
    <location>
        <begin position="7"/>
        <end position="24"/>
    </location>
</feature>
<keyword evidence="6" id="KW-0863">Zinc-finger</keyword>
<dbReference type="Proteomes" id="UP001165190">
    <property type="component" value="Unassembled WGS sequence"/>
</dbReference>
<keyword evidence="4" id="KW-0804">Transcription</keyword>
<dbReference type="InterPro" id="IPR001005">
    <property type="entry name" value="SANT/Myb"/>
</dbReference>
<evidence type="ECO:0000256" key="6">
    <source>
        <dbReference type="PROSITE-ProRule" id="PRU00047"/>
    </source>
</evidence>
<keyword evidence="5" id="KW-0539">Nucleus</keyword>
<comment type="caution">
    <text evidence="12">The sequence shown here is derived from an EMBL/GenBank/DDBJ whole genome shotgun (WGS) entry which is preliminary data.</text>
</comment>
<feature type="compositionally biased region" description="Low complexity" evidence="7">
    <location>
        <begin position="172"/>
        <end position="185"/>
    </location>
</feature>
<dbReference type="InterPro" id="IPR017930">
    <property type="entry name" value="Myb_dom"/>
</dbReference>
<dbReference type="PROSITE" id="PS50090">
    <property type="entry name" value="MYB_LIKE"/>
    <property type="match status" value="1"/>
</dbReference>
<evidence type="ECO:0000259" key="8">
    <source>
        <dbReference type="PROSITE" id="PS50090"/>
    </source>
</evidence>
<accession>A0A9W7IHJ7</accession>
<evidence type="ECO:0000256" key="7">
    <source>
        <dbReference type="SAM" id="MobiDB-lite"/>
    </source>
</evidence>
<keyword evidence="6" id="KW-0479">Metal-binding</keyword>
<dbReference type="PANTHER" id="PTHR44191:SF45">
    <property type="entry name" value="TRANSCRIPTION FACTOR MYB1R1-LIKE"/>
    <property type="match status" value="1"/>
</dbReference>
<dbReference type="InterPro" id="IPR009057">
    <property type="entry name" value="Homeodomain-like_sf"/>
</dbReference>
<sequence>MKETTVRKCSNCGQNGHNSRTCNEKQSRFKLFGFPIAMGGDQENFMMKKKSLSLGNLQSHGENNNGRGAGVEEDDEFLSDGELHVSKKIKAAHERKKSNPWTEEEHRTFLEGLKKLGKGDWRGISKNYVTTRTPTQVASHAQKYFLRQAANDKKKRRPSLFDMDFQEHESSSSRTSSPSKENSSSQTAPLMTMAAAPSLPTYYYQIIQPMAAAPHGQGFPAGTMMPFPAGYGYMASFVAPPPSPRSVHDQKSMFGGGDIGASSTEKDLLELRLGPPQSSKRIPSC</sequence>
<keyword evidence="13" id="KW-1185">Reference proteome</keyword>
<evidence type="ECO:0000259" key="11">
    <source>
        <dbReference type="PROSITE" id="PS51294"/>
    </source>
</evidence>
<evidence type="ECO:0000256" key="5">
    <source>
        <dbReference type="ARBA" id="ARBA00023242"/>
    </source>
</evidence>
<comment type="subcellular location">
    <subcellularLocation>
        <location evidence="1">Nucleus</location>
    </subcellularLocation>
</comment>
<protein>
    <submittedName>
        <fullName evidence="12">Uncharacterized protein</fullName>
    </submittedName>
</protein>
<feature type="domain" description="Myb-like" evidence="8">
    <location>
        <begin position="93"/>
        <end position="145"/>
    </location>
</feature>
<name>A0A9W7IHJ7_HIBTR</name>
<organism evidence="12 13">
    <name type="scientific">Hibiscus trionum</name>
    <name type="common">Flower of an hour</name>
    <dbReference type="NCBI Taxonomy" id="183268"/>
    <lineage>
        <taxon>Eukaryota</taxon>
        <taxon>Viridiplantae</taxon>
        <taxon>Streptophyta</taxon>
        <taxon>Embryophyta</taxon>
        <taxon>Tracheophyta</taxon>
        <taxon>Spermatophyta</taxon>
        <taxon>Magnoliopsida</taxon>
        <taxon>eudicotyledons</taxon>
        <taxon>Gunneridae</taxon>
        <taxon>Pentapetalae</taxon>
        <taxon>rosids</taxon>
        <taxon>malvids</taxon>
        <taxon>Malvales</taxon>
        <taxon>Malvaceae</taxon>
        <taxon>Malvoideae</taxon>
        <taxon>Hibiscus</taxon>
    </lineage>
</organism>
<dbReference type="InterPro" id="IPR052245">
    <property type="entry name" value="Plant_Stress_Dev_TF"/>
</dbReference>
<dbReference type="GO" id="GO:0008270">
    <property type="term" value="F:zinc ion binding"/>
    <property type="evidence" value="ECO:0007669"/>
    <property type="project" value="UniProtKB-KW"/>
</dbReference>
<evidence type="ECO:0000256" key="3">
    <source>
        <dbReference type="ARBA" id="ARBA00023125"/>
    </source>
</evidence>